<evidence type="ECO:0000259" key="1">
    <source>
        <dbReference type="Pfam" id="PF00561"/>
    </source>
</evidence>
<dbReference type="STRING" id="1792290.MSP8886_02878"/>
<feature type="domain" description="AB hydrolase-1" evidence="1">
    <location>
        <begin position="194"/>
        <end position="254"/>
    </location>
</feature>
<dbReference type="AlphaFoldDB" id="A0A1A8TM15"/>
<name>A0A1A8TM15_9GAMM</name>
<dbReference type="Pfam" id="PF00561">
    <property type="entry name" value="Abhydrolase_1"/>
    <property type="match status" value="1"/>
</dbReference>
<dbReference type="GO" id="GO:0016787">
    <property type="term" value="F:hydrolase activity"/>
    <property type="evidence" value="ECO:0007669"/>
    <property type="project" value="UniProtKB-KW"/>
</dbReference>
<dbReference type="InterPro" id="IPR050266">
    <property type="entry name" value="AB_hydrolase_sf"/>
</dbReference>
<sequence length="285" mass="32111">MEATTLILNGNKYRYTIYKNETSDQYGIFLMGALQEIESVDFFSKYFSSTLNCITVELPGTGMTDVLPASVSILKQTEMLVDLIMFLKIEKAHIFAFSYATAISVELYNIWDGVLSLSICGGIPGIPESGRRNTIEIIGHALTDKKRFAQEFIKSLTSNNESIPRGKVISRSAIQKVFRYTDIQIQSFCENTLRLLVHKPSFDVSKIKVPFLLCIGEHDPYVKKKGAIAFSQKIPNSKFISIKNADHLVHIQHPEKTAKAMLANAYAMESSKKYIDELFLQTDPF</sequence>
<dbReference type="InterPro" id="IPR029058">
    <property type="entry name" value="AB_hydrolase_fold"/>
</dbReference>
<protein>
    <submittedName>
        <fullName evidence="2">Alpha/beta hydrolase family protein</fullName>
    </submittedName>
</protein>
<dbReference type="PANTHER" id="PTHR43798">
    <property type="entry name" value="MONOACYLGLYCEROL LIPASE"/>
    <property type="match status" value="1"/>
</dbReference>
<keyword evidence="3" id="KW-1185">Reference proteome</keyword>
<dbReference type="Gene3D" id="3.40.50.1820">
    <property type="entry name" value="alpha/beta hydrolase"/>
    <property type="match status" value="1"/>
</dbReference>
<keyword evidence="2" id="KW-0378">Hydrolase</keyword>
<accession>A0A1A8TM15</accession>
<evidence type="ECO:0000313" key="3">
    <source>
        <dbReference type="Proteomes" id="UP000092544"/>
    </source>
</evidence>
<dbReference type="SUPFAM" id="SSF53474">
    <property type="entry name" value="alpha/beta-Hydrolases"/>
    <property type="match status" value="1"/>
</dbReference>
<reference evidence="2 3" key="1">
    <citation type="submission" date="2016-06" db="EMBL/GenBank/DDBJ databases">
        <authorList>
            <person name="Kjaerup R.B."/>
            <person name="Dalgaard T.S."/>
            <person name="Juul-Madsen H.R."/>
        </authorList>
    </citation>
    <scope>NUCLEOTIDE SEQUENCE [LARGE SCALE GENOMIC DNA]</scope>
    <source>
        <strain evidence="2 3">CECT 8886</strain>
    </source>
</reference>
<proteinExistence type="predicted"/>
<dbReference type="OrthoDB" id="5852347at2"/>
<dbReference type="EMBL" id="FLOB01000007">
    <property type="protein sequence ID" value="SBS33876.1"/>
    <property type="molecule type" value="Genomic_DNA"/>
</dbReference>
<evidence type="ECO:0000313" key="2">
    <source>
        <dbReference type="EMBL" id="SBS33876.1"/>
    </source>
</evidence>
<dbReference type="Proteomes" id="UP000092544">
    <property type="component" value="Unassembled WGS sequence"/>
</dbReference>
<dbReference type="InterPro" id="IPR000073">
    <property type="entry name" value="AB_hydrolase_1"/>
</dbReference>
<dbReference type="RefSeq" id="WP_067017593.1">
    <property type="nucleotide sequence ID" value="NZ_FLOB01000007.1"/>
</dbReference>
<gene>
    <name evidence="2" type="ORF">MSP8886_02878</name>
</gene>
<organism evidence="2 3">
    <name type="scientific">Marinomonas spartinae</name>
    <dbReference type="NCBI Taxonomy" id="1792290"/>
    <lineage>
        <taxon>Bacteria</taxon>
        <taxon>Pseudomonadati</taxon>
        <taxon>Pseudomonadota</taxon>
        <taxon>Gammaproteobacteria</taxon>
        <taxon>Oceanospirillales</taxon>
        <taxon>Oceanospirillaceae</taxon>
        <taxon>Marinomonas</taxon>
    </lineage>
</organism>